<dbReference type="PANTHER" id="PTHR47808">
    <property type="entry name" value="INNER NUCLEAR MEMBRANE PROTEIN HEH2-RELATED"/>
    <property type="match status" value="1"/>
</dbReference>
<dbReference type="Pfam" id="PF09402">
    <property type="entry name" value="MSC"/>
    <property type="match status" value="1"/>
</dbReference>
<dbReference type="InterPro" id="IPR011015">
    <property type="entry name" value="LEM/LEM-like_dom_sf"/>
</dbReference>
<dbReference type="GO" id="GO:0034399">
    <property type="term" value="C:nuclear periphery"/>
    <property type="evidence" value="ECO:0007669"/>
    <property type="project" value="TreeGrafter"/>
</dbReference>
<dbReference type="InterPro" id="IPR018996">
    <property type="entry name" value="Man1/Src1-like_C"/>
</dbReference>
<evidence type="ECO:0000256" key="6">
    <source>
        <dbReference type="SAM" id="MobiDB-lite"/>
    </source>
</evidence>
<sequence length="1150" mass="131291">MSGEIPDYLKKNFDPNSLSIPQLRSILKDHGVENVPAPNQPKRVFIKLFNNEIFSNRDEILKSLNIVETTKRRKSGRPKKSERDSEESGEYLKTDLPKALRSKSESPAPSGKDIKNKRVSFGVNELKVRYEPSNPTPPTTNTETVKEEIPMKEQVTVKDDKKNPLIQSTINKLNEEFKTNNSYSKSYNSEKTGIEKGNIKRARKTFSDSSSQDVELKKQSRVENDDDEPSQKKRKHNEKLTTNNPNTSSSNIFQKFDNQTQNVKSTSSSSSSLKIPKANIIYAENMDDEEDDEDYVYHSSPSISSPSEHEINDEEMEDLKKEPISDSNIRFSTDNNVELNYQDQYRPVPPSTSTIPTDSGVSSSKLDNVNYIKPNNSFSKYSKLEKPKSSISFSNANANNLSDRSNRLDKPNSSFQRGSTSFTYGNTNNSFSKSNRLDKPNTSFQKGSTSFTYGNTNNSFNRSSRLEKSKYSPNSSFQKGSSSFLKGDTSPYNTSFNDKPKINISYDMSPIQSSHSSVIYEDNLLNQVAAEDKSQDSSNIIGNLYEALPSDYDDHHDNESMEITTTGCPSGCNLYNLIFALMSFIITTTIGLFVQWYMNTGGFAGYCKYDKTSFSEITYLNDLPKDSILRYNPFYHILPKCLNCPENAFCANNHVVACKNDNEKLQNRLISSFIPDKYLVFPLTEKVCRIDYKQKRDSDRLLQNTRSLMNIANQLIRRKIGEVECKEEFDKLVSEGMNHGKLSLKKSGISVNKLKKLLKEEIGKISEDRFNTLWNLMIEKLKQYDSNKVMELCRPENIKTKWKTTEIKDDTYFCDILKKLAFIPNEGDLIEKQIVKDSEYNFFDDLIITSDSPIHSTKCCMKWFMERYICNNINRFIHRFWKYGLGMAIITLLATLFDLFIKRRNRRNNVVNSICEEVIWLLQEAEYQNKEDPLHFPSPNISVAQLYDILLPTIISPKDKNVPEGECVEIINNDGSTTHYWVFHNPKERALIWKRVYEQVRTNSNVLESNALVKRESHRCWEWIGNPTLYIRRKSPNTKNKQTTYIPKSGGNNSRLSLGGNNSRLSLGGGNINRSFNSQHFAGDISAISSSSVSNPNDSYVTLDEEVKETDPSTLKGTINKLSIFNNRRDSQILEDKKDSSSSSALYPSL</sequence>
<dbReference type="PANTHER" id="PTHR47808:SF2">
    <property type="entry name" value="LEM DOMAIN-CONTAINING PROTEIN 2"/>
    <property type="match status" value="1"/>
</dbReference>
<evidence type="ECO:0000256" key="4">
    <source>
        <dbReference type="ARBA" id="ARBA00023136"/>
    </source>
</evidence>
<dbReference type="GO" id="GO:0071763">
    <property type="term" value="P:nuclear membrane organization"/>
    <property type="evidence" value="ECO:0007669"/>
    <property type="project" value="TreeGrafter"/>
</dbReference>
<keyword evidence="5" id="KW-0539">Nucleus</keyword>
<feature type="domain" description="Man1/Src1-like C-terminal" evidence="8">
    <location>
        <begin position="586"/>
        <end position="1026"/>
    </location>
</feature>
<dbReference type="OrthoDB" id="2503928at2759"/>
<comment type="subcellular location">
    <subcellularLocation>
        <location evidence="1">Nucleus membrane</location>
    </subcellularLocation>
</comment>
<evidence type="ECO:0000259" key="8">
    <source>
        <dbReference type="Pfam" id="PF09402"/>
    </source>
</evidence>
<proteinExistence type="predicted"/>
<feature type="transmembrane region" description="Helical" evidence="7">
    <location>
        <begin position="574"/>
        <end position="594"/>
    </location>
</feature>
<comment type="caution">
    <text evidence="9">The sequence shown here is derived from an EMBL/GenBank/DDBJ whole genome shotgun (WGS) entry which is preliminary data.</text>
</comment>
<evidence type="ECO:0000313" key="10">
    <source>
        <dbReference type="Proteomes" id="UP000193944"/>
    </source>
</evidence>
<keyword evidence="2 7" id="KW-0812">Transmembrane</keyword>
<name>A0A1Y1WT92_9FUNG</name>
<feature type="compositionally biased region" description="Low complexity" evidence="6">
    <location>
        <begin position="241"/>
        <end position="251"/>
    </location>
</feature>
<feature type="compositionally biased region" description="Polar residues" evidence="6">
    <location>
        <begin position="252"/>
        <end position="264"/>
    </location>
</feature>
<evidence type="ECO:0000256" key="2">
    <source>
        <dbReference type="ARBA" id="ARBA00022692"/>
    </source>
</evidence>
<keyword evidence="4 7" id="KW-0472">Membrane</keyword>
<feature type="region of interest" description="Disordered" evidence="6">
    <location>
        <begin position="70"/>
        <end position="150"/>
    </location>
</feature>
<evidence type="ECO:0000256" key="7">
    <source>
        <dbReference type="SAM" id="Phobius"/>
    </source>
</evidence>
<feature type="compositionally biased region" description="Basic residues" evidence="6">
    <location>
        <begin position="71"/>
        <end position="80"/>
    </location>
</feature>
<feature type="compositionally biased region" description="Basic and acidic residues" evidence="6">
    <location>
        <begin position="214"/>
        <end position="223"/>
    </location>
</feature>
<reference evidence="9 10" key="1">
    <citation type="submission" date="2016-08" db="EMBL/GenBank/DDBJ databases">
        <title>A Parts List for Fungal Cellulosomes Revealed by Comparative Genomics.</title>
        <authorList>
            <consortium name="DOE Joint Genome Institute"/>
            <person name="Haitjema C.H."/>
            <person name="Gilmore S.P."/>
            <person name="Henske J.K."/>
            <person name="Solomon K.V."/>
            <person name="De Groot R."/>
            <person name="Kuo A."/>
            <person name="Mondo S.J."/>
            <person name="Salamov A.A."/>
            <person name="Labutti K."/>
            <person name="Zhao Z."/>
            <person name="Chiniquy J."/>
            <person name="Barry K."/>
            <person name="Brewer H.M."/>
            <person name="Purvine S.O."/>
            <person name="Wright A.T."/>
            <person name="Boxma B."/>
            <person name="Van Alen T."/>
            <person name="Hackstein J.H."/>
            <person name="Baker S.E."/>
            <person name="Grigoriev I.V."/>
            <person name="O'Malley M.A."/>
        </authorList>
    </citation>
    <scope>NUCLEOTIDE SEQUENCE [LARGE SCALE GENOMIC DNA]</scope>
    <source>
        <strain evidence="9 10">S4</strain>
    </source>
</reference>
<feature type="compositionally biased region" description="Low complexity" evidence="6">
    <location>
        <begin position="179"/>
        <end position="191"/>
    </location>
</feature>
<evidence type="ECO:0000256" key="5">
    <source>
        <dbReference type="ARBA" id="ARBA00023242"/>
    </source>
</evidence>
<dbReference type="AlphaFoldDB" id="A0A1Y1WT92"/>
<dbReference type="GO" id="GO:0005783">
    <property type="term" value="C:endoplasmic reticulum"/>
    <property type="evidence" value="ECO:0007669"/>
    <property type="project" value="TreeGrafter"/>
</dbReference>
<dbReference type="GO" id="GO:0003682">
    <property type="term" value="F:chromatin binding"/>
    <property type="evidence" value="ECO:0007669"/>
    <property type="project" value="InterPro"/>
</dbReference>
<dbReference type="GO" id="GO:0005637">
    <property type="term" value="C:nuclear inner membrane"/>
    <property type="evidence" value="ECO:0007669"/>
    <property type="project" value="InterPro"/>
</dbReference>
<protein>
    <recommendedName>
        <fullName evidence="8">Man1/Src1-like C-terminal domain-containing protein</fullName>
    </recommendedName>
</protein>
<dbReference type="Gene3D" id="1.10.720.40">
    <property type="match status" value="1"/>
</dbReference>
<gene>
    <name evidence="9" type="ORF">BCR32DRAFT_329326</name>
</gene>
<feature type="compositionally biased region" description="Polar residues" evidence="6">
    <location>
        <begin position="471"/>
        <end position="490"/>
    </location>
</feature>
<dbReference type="Proteomes" id="UP000193944">
    <property type="component" value="Unassembled WGS sequence"/>
</dbReference>
<feature type="region of interest" description="Disordered" evidence="6">
    <location>
        <begin position="395"/>
        <end position="490"/>
    </location>
</feature>
<accession>A0A1Y1WT92</accession>
<feature type="compositionally biased region" description="Polar residues" evidence="6">
    <location>
        <begin position="411"/>
        <end position="463"/>
    </location>
</feature>
<evidence type="ECO:0000256" key="1">
    <source>
        <dbReference type="ARBA" id="ARBA00004126"/>
    </source>
</evidence>
<feature type="region of interest" description="Disordered" evidence="6">
    <location>
        <begin position="176"/>
        <end position="275"/>
    </location>
</feature>
<feature type="compositionally biased region" description="Polar residues" evidence="6">
    <location>
        <begin position="351"/>
        <end position="369"/>
    </location>
</feature>
<feature type="region of interest" description="Disordered" evidence="6">
    <location>
        <begin position="290"/>
        <end position="311"/>
    </location>
</feature>
<keyword evidence="3 7" id="KW-1133">Transmembrane helix</keyword>
<feature type="compositionally biased region" description="Low complexity" evidence="6">
    <location>
        <begin position="1049"/>
        <end position="1058"/>
    </location>
</feature>
<feature type="compositionally biased region" description="Basic and acidic residues" evidence="6">
    <location>
        <begin position="90"/>
        <end position="104"/>
    </location>
</feature>
<feature type="region of interest" description="Disordered" evidence="6">
    <location>
        <begin position="343"/>
        <end position="369"/>
    </location>
</feature>
<evidence type="ECO:0000256" key="3">
    <source>
        <dbReference type="ARBA" id="ARBA00022989"/>
    </source>
</evidence>
<reference evidence="9 10" key="2">
    <citation type="submission" date="2016-08" db="EMBL/GenBank/DDBJ databases">
        <title>Pervasive Adenine N6-methylation of Active Genes in Fungi.</title>
        <authorList>
            <consortium name="DOE Joint Genome Institute"/>
            <person name="Mondo S.J."/>
            <person name="Dannebaum R.O."/>
            <person name="Kuo R.C."/>
            <person name="Labutti K."/>
            <person name="Haridas S."/>
            <person name="Kuo A."/>
            <person name="Salamov A."/>
            <person name="Ahrendt S.R."/>
            <person name="Lipzen A."/>
            <person name="Sullivan W."/>
            <person name="Andreopoulos W.B."/>
            <person name="Clum A."/>
            <person name="Lindquist E."/>
            <person name="Daum C."/>
            <person name="Ramamoorthy G.K."/>
            <person name="Gryganskyi A."/>
            <person name="Culley D."/>
            <person name="Magnuson J.K."/>
            <person name="James T.Y."/>
            <person name="O'Malley M.A."/>
            <person name="Stajich J.E."/>
            <person name="Spatafora J.W."/>
            <person name="Visel A."/>
            <person name="Grigoriev I.V."/>
        </authorList>
    </citation>
    <scope>NUCLEOTIDE SEQUENCE [LARGE SCALE GENOMIC DNA]</scope>
    <source>
        <strain evidence="9 10">S4</strain>
    </source>
</reference>
<dbReference type="InterPro" id="IPR044780">
    <property type="entry name" value="Heh2/Src1"/>
</dbReference>
<dbReference type="EMBL" id="MCFG01000294">
    <property type="protein sequence ID" value="ORX76518.1"/>
    <property type="molecule type" value="Genomic_DNA"/>
</dbReference>
<keyword evidence="10" id="KW-1185">Reference proteome</keyword>
<organism evidence="9 10">
    <name type="scientific">Anaeromyces robustus</name>
    <dbReference type="NCBI Taxonomy" id="1754192"/>
    <lineage>
        <taxon>Eukaryota</taxon>
        <taxon>Fungi</taxon>
        <taxon>Fungi incertae sedis</taxon>
        <taxon>Chytridiomycota</taxon>
        <taxon>Chytridiomycota incertae sedis</taxon>
        <taxon>Neocallimastigomycetes</taxon>
        <taxon>Neocallimastigales</taxon>
        <taxon>Neocallimastigaceae</taxon>
        <taxon>Anaeromyces</taxon>
    </lineage>
</organism>
<evidence type="ECO:0000313" key="9">
    <source>
        <dbReference type="EMBL" id="ORX76518.1"/>
    </source>
</evidence>
<feature type="transmembrane region" description="Helical" evidence="7">
    <location>
        <begin position="883"/>
        <end position="901"/>
    </location>
</feature>
<dbReference type="STRING" id="1754192.A0A1Y1WT92"/>
<feature type="region of interest" description="Disordered" evidence="6">
    <location>
        <begin position="1039"/>
        <end position="1058"/>
    </location>
</feature>